<keyword evidence="1" id="KW-0812">Transmembrane</keyword>
<sequence length="349" mass="40741">MYTILESDIGYYEEGVDNTEIIKLLKEQNLYKLYEKFDNELTNSPNSKICDGEYINKLPKNEGIEKKLFDLCKKMCNLLLNFSEIVGFCTENSCCGKFPYLNIWLYEKVKEISSSSSTSSSLINNFYNALNKIKETKTPRLKYCPIINFDLYSNDFMRMKYLYEFVHIFSDIKKKISHNHGWEDKIFCKHIQEFFKYYNEIKGNCTKPSGIIYCNEVNSIPRSIDGDVINTILSKCNYEKIKCKNDSSGISVIPCLKEKEDKSAVPKTDGVPDELVRTLSTGIISLIPIVTTISIFYKFTPLGYWLRSKMLKKKNITEHIREVNHDILDHNSRIEEINLNNDRYNIKYN</sequence>
<reference evidence="2 3" key="1">
    <citation type="submission" date="2016-07" db="EMBL/GenBank/DDBJ databases">
        <authorList>
            <consortium name="Pathogen Informatics"/>
        </authorList>
    </citation>
    <scope>NUCLEOTIDE SEQUENCE [LARGE SCALE GENOMIC DNA]</scope>
</reference>
<dbReference type="VEuPathDB" id="PlasmoDB:PVW1_060031700"/>
<name>A0A1G4E224_PLAVI</name>
<proteinExistence type="predicted"/>
<evidence type="ECO:0000256" key="1">
    <source>
        <dbReference type="SAM" id="Phobius"/>
    </source>
</evidence>
<evidence type="ECO:0000313" key="2">
    <source>
        <dbReference type="EMBL" id="SCA59538.1"/>
    </source>
</evidence>
<gene>
    <name evidence="2" type="ORF">PVT01_000007700</name>
</gene>
<dbReference type="Proteomes" id="UP000196402">
    <property type="component" value="Unassembled WGS sequence"/>
</dbReference>
<evidence type="ECO:0000313" key="3">
    <source>
        <dbReference type="Proteomes" id="UP000196402"/>
    </source>
</evidence>
<dbReference type="EMBL" id="FLYH01000008">
    <property type="protein sequence ID" value="SCA59538.1"/>
    <property type="molecule type" value="Genomic_DNA"/>
</dbReference>
<dbReference type="VEuPathDB" id="PlasmoDB:PVPAM_000008300"/>
<keyword evidence="1" id="KW-1133">Transmembrane helix</keyword>
<feature type="transmembrane region" description="Helical" evidence="1">
    <location>
        <begin position="283"/>
        <end position="306"/>
    </location>
</feature>
<dbReference type="AlphaFoldDB" id="A0A1G4E224"/>
<organism evidence="2 3">
    <name type="scientific">Plasmodium vivax</name>
    <name type="common">malaria parasite P. vivax</name>
    <dbReference type="NCBI Taxonomy" id="5855"/>
    <lineage>
        <taxon>Eukaryota</taxon>
        <taxon>Sar</taxon>
        <taxon>Alveolata</taxon>
        <taxon>Apicomplexa</taxon>
        <taxon>Aconoidasida</taxon>
        <taxon>Haemosporida</taxon>
        <taxon>Plasmodiidae</taxon>
        <taxon>Plasmodium</taxon>
        <taxon>Plasmodium (Plasmodium)</taxon>
    </lineage>
</organism>
<dbReference type="InterPro" id="IPR008780">
    <property type="entry name" value="Plasmodium_Vir"/>
</dbReference>
<keyword evidence="1" id="KW-0472">Membrane</keyword>
<dbReference type="VEuPathDB" id="PlasmoDB:PVP01_0500900"/>
<protein>
    <submittedName>
        <fullName evidence="2">Vir protein, putative</fullName>
    </submittedName>
</protein>
<accession>A0A1G4E224</accession>
<dbReference type="Pfam" id="PF05795">
    <property type="entry name" value="Plasmodium_Vir"/>
    <property type="match status" value="2"/>
</dbReference>